<name>A0ACA9RU26_9GLOM</name>
<feature type="non-terminal residue" evidence="1">
    <location>
        <position position="149"/>
    </location>
</feature>
<evidence type="ECO:0000313" key="2">
    <source>
        <dbReference type="Proteomes" id="UP000789920"/>
    </source>
</evidence>
<proteinExistence type="predicted"/>
<comment type="caution">
    <text evidence="1">The sequence shown here is derived from an EMBL/GenBank/DDBJ whole genome shotgun (WGS) entry which is preliminary data.</text>
</comment>
<keyword evidence="2" id="KW-1185">Reference proteome</keyword>
<evidence type="ECO:0000313" key="1">
    <source>
        <dbReference type="EMBL" id="CAG8807056.1"/>
    </source>
</evidence>
<accession>A0ACA9RU26</accession>
<organism evidence="1 2">
    <name type="scientific">Racocetra persica</name>
    <dbReference type="NCBI Taxonomy" id="160502"/>
    <lineage>
        <taxon>Eukaryota</taxon>
        <taxon>Fungi</taxon>
        <taxon>Fungi incertae sedis</taxon>
        <taxon>Mucoromycota</taxon>
        <taxon>Glomeromycotina</taxon>
        <taxon>Glomeromycetes</taxon>
        <taxon>Diversisporales</taxon>
        <taxon>Gigasporaceae</taxon>
        <taxon>Racocetra</taxon>
    </lineage>
</organism>
<dbReference type="Proteomes" id="UP000789920">
    <property type="component" value="Unassembled WGS sequence"/>
</dbReference>
<sequence length="149" mass="17232">LENHSILSPSNLMINNEHEIEFNLQNQNFSFITEPETDPNLMQKLSFRSSENKMYDLPLEVHKHQAIISLTNDKSQEDVDNQTFSLDNEMKNDLHSDNLSVHCCTFKCSQSHAHKAKKVIDVTKQHESLQQLIVLKAKDPEFVVMLNIE</sequence>
<reference evidence="1" key="1">
    <citation type="submission" date="2021-06" db="EMBL/GenBank/DDBJ databases">
        <authorList>
            <person name="Kallberg Y."/>
            <person name="Tangrot J."/>
            <person name="Rosling A."/>
        </authorList>
    </citation>
    <scope>NUCLEOTIDE SEQUENCE</scope>
    <source>
        <strain evidence="1">MA461A</strain>
    </source>
</reference>
<protein>
    <submittedName>
        <fullName evidence="1">26371_t:CDS:1</fullName>
    </submittedName>
</protein>
<gene>
    <name evidence="1" type="ORF">RPERSI_LOCUS22308</name>
</gene>
<feature type="non-terminal residue" evidence="1">
    <location>
        <position position="1"/>
    </location>
</feature>
<dbReference type="EMBL" id="CAJVQC010067220">
    <property type="protein sequence ID" value="CAG8807056.1"/>
    <property type="molecule type" value="Genomic_DNA"/>
</dbReference>